<sequence length="227" mass="24118">METQTLDRSTARLTGLLYLAMAVVAVPGFMIIRPMIFDPDDPAATVAHLVENETLARVGIVLELGVVVTQVLVALWFVKLFHRTDAFAAASLGVFGAFNAITILGSAACLAAALDAALTTPFAADQGGAAQLMYLLSGQFWGVGATFFGLWLIPMGLLVLRARMPRALGWFVLAGGVAYLLSTLVTYLAPGATAVAEALPFIATIGEFWMIGWLIWYGVRQGPSAPR</sequence>
<proteinExistence type="predicted"/>
<evidence type="ECO:0000313" key="3">
    <source>
        <dbReference type="Proteomes" id="UP000675409"/>
    </source>
</evidence>
<keyword evidence="1" id="KW-1133">Transmembrane helix</keyword>
<feature type="transmembrane region" description="Helical" evidence="1">
    <location>
        <begin position="56"/>
        <end position="78"/>
    </location>
</feature>
<dbReference type="RefSeq" id="WP_201845857.1">
    <property type="nucleotide sequence ID" value="NZ_JABBYC010000007.1"/>
</dbReference>
<organism evidence="2 3">
    <name type="scientific">Myceligenerans indicum</name>
    <dbReference type="NCBI Taxonomy" id="2593663"/>
    <lineage>
        <taxon>Bacteria</taxon>
        <taxon>Bacillati</taxon>
        <taxon>Actinomycetota</taxon>
        <taxon>Actinomycetes</taxon>
        <taxon>Micrococcales</taxon>
        <taxon>Promicromonosporaceae</taxon>
        <taxon>Myceligenerans</taxon>
    </lineage>
</organism>
<feature type="transmembrane region" description="Helical" evidence="1">
    <location>
        <begin position="201"/>
        <end position="219"/>
    </location>
</feature>
<dbReference type="EMBL" id="JABBYC010000007">
    <property type="protein sequence ID" value="MBL0886021.1"/>
    <property type="molecule type" value="Genomic_DNA"/>
</dbReference>
<gene>
    <name evidence="2" type="ORF">HGK34_06980</name>
</gene>
<comment type="caution">
    <text evidence="2">The sequence shown here is derived from an EMBL/GenBank/DDBJ whole genome shotgun (WGS) entry which is preliminary data.</text>
</comment>
<keyword evidence="3" id="KW-1185">Reference proteome</keyword>
<dbReference type="InterPro" id="IPR025495">
    <property type="entry name" value="DUF4386"/>
</dbReference>
<keyword evidence="1" id="KW-0472">Membrane</keyword>
<evidence type="ECO:0000313" key="2">
    <source>
        <dbReference type="EMBL" id="MBL0886021.1"/>
    </source>
</evidence>
<accession>A0ABS1LIK8</accession>
<keyword evidence="1" id="KW-0812">Transmembrane</keyword>
<feature type="transmembrane region" description="Helical" evidence="1">
    <location>
        <begin position="167"/>
        <end position="189"/>
    </location>
</feature>
<reference evidence="2 3" key="1">
    <citation type="journal article" date="2021" name="Arch. Microbiol.">
        <title>Myceligenerans indicum sp. nov., an actinobacterium isolated from mangrove sediment of Sundarbans, India.</title>
        <authorList>
            <person name="Asha K."/>
            <person name="Bhadury P."/>
        </authorList>
    </citation>
    <scope>NUCLEOTIDE SEQUENCE [LARGE SCALE GENOMIC DNA]</scope>
    <source>
        <strain evidence="2 3">I2</strain>
    </source>
</reference>
<dbReference type="Pfam" id="PF14329">
    <property type="entry name" value="DUF4386"/>
    <property type="match status" value="1"/>
</dbReference>
<feature type="transmembrane region" description="Helical" evidence="1">
    <location>
        <begin position="90"/>
        <end position="114"/>
    </location>
</feature>
<name>A0ABS1LIK8_9MICO</name>
<feature type="transmembrane region" description="Helical" evidence="1">
    <location>
        <begin position="140"/>
        <end position="160"/>
    </location>
</feature>
<feature type="transmembrane region" description="Helical" evidence="1">
    <location>
        <begin position="16"/>
        <end position="36"/>
    </location>
</feature>
<dbReference type="Proteomes" id="UP000675409">
    <property type="component" value="Unassembled WGS sequence"/>
</dbReference>
<protein>
    <submittedName>
        <fullName evidence="2">DUF4386 domain-containing protein</fullName>
    </submittedName>
</protein>
<evidence type="ECO:0000256" key="1">
    <source>
        <dbReference type="SAM" id="Phobius"/>
    </source>
</evidence>